<dbReference type="Proteomes" id="UP000694381">
    <property type="component" value="Unassembled WGS sequence"/>
</dbReference>
<dbReference type="GO" id="GO:0060271">
    <property type="term" value="P:cilium assembly"/>
    <property type="evidence" value="ECO:0007669"/>
    <property type="project" value="TreeGrafter"/>
</dbReference>
<evidence type="ECO:0000313" key="1">
    <source>
        <dbReference type="Ensembl" id="ENSNGAP00000006636.1"/>
    </source>
</evidence>
<dbReference type="GeneTree" id="ENSGT00390000018488"/>
<sequence length="303" mass="34598">MAQNLYGPRVRMGNWNEDVYLEEERMKDFLEKRDKGKLLIQRNRRLKNNLLRPMQLSVSEDGFVHYGDQVMLVNPDHPPGEEAGVFLDGDMSLCMTPDEINAQLHDELEVPCGLSAVQTKVPIGRNTFTILRDSTGNNTRGQVLRYGQDFCLGIVGGLENKMLYLSSDHRTLLKSSKKSCLQEVTLIDETSHLNCWQAAFLDPQLRLEYEGLPVRANEKLIIYHRHTNRALVVHRHLFLRTYFGKEVEVAAHTHLDSHRAEKPKNHWMLVTGNPRSNSSTMLDIPKPPAEDTRAVEQAMGISM</sequence>
<reference evidence="1" key="1">
    <citation type="submission" date="2025-08" db="UniProtKB">
        <authorList>
            <consortium name="Ensembl"/>
        </authorList>
    </citation>
    <scope>IDENTIFICATION</scope>
</reference>
<dbReference type="InterPro" id="IPR055325">
    <property type="entry name" value="CF161"/>
</dbReference>
<dbReference type="PANTHER" id="PTHR24274">
    <property type="entry name" value="CILIA- AND FLAGELLA-ASSOCIATED PROTEIN 161"/>
    <property type="match status" value="1"/>
</dbReference>
<organism evidence="1 2">
    <name type="scientific">Nannospalax galili</name>
    <name type="common">Northern Israeli blind subterranean mole rat</name>
    <name type="synonym">Spalax galili</name>
    <dbReference type="NCBI Taxonomy" id="1026970"/>
    <lineage>
        <taxon>Eukaryota</taxon>
        <taxon>Metazoa</taxon>
        <taxon>Chordata</taxon>
        <taxon>Craniata</taxon>
        <taxon>Vertebrata</taxon>
        <taxon>Euteleostomi</taxon>
        <taxon>Mammalia</taxon>
        <taxon>Eutheria</taxon>
        <taxon>Euarchontoglires</taxon>
        <taxon>Glires</taxon>
        <taxon>Rodentia</taxon>
        <taxon>Myomorpha</taxon>
        <taxon>Muroidea</taxon>
        <taxon>Spalacidae</taxon>
        <taxon>Spalacinae</taxon>
        <taxon>Nannospalax</taxon>
    </lineage>
</organism>
<reference evidence="1" key="2">
    <citation type="submission" date="2025-09" db="UniProtKB">
        <authorList>
            <consortium name="Ensembl"/>
        </authorList>
    </citation>
    <scope>IDENTIFICATION</scope>
</reference>
<dbReference type="GO" id="GO:0036126">
    <property type="term" value="C:sperm flagellum"/>
    <property type="evidence" value="ECO:0007669"/>
    <property type="project" value="Ensembl"/>
</dbReference>
<dbReference type="Pfam" id="PF24569">
    <property type="entry name" value="CFAP161"/>
    <property type="match status" value="1"/>
</dbReference>
<accession>A0A8C6QQ51</accession>
<dbReference type="Ensembl" id="ENSNGAT00000011898.1">
    <property type="protein sequence ID" value="ENSNGAP00000006636.1"/>
    <property type="gene ID" value="ENSNGAG00000009900.1"/>
</dbReference>
<dbReference type="PANTHER" id="PTHR24274:SF1">
    <property type="entry name" value="CILIA- AND FLAGELLA-ASSOCIATED PROTEIN 161"/>
    <property type="match status" value="1"/>
</dbReference>
<gene>
    <name evidence="1" type="primary">Cfap161</name>
</gene>
<evidence type="ECO:0000313" key="2">
    <source>
        <dbReference type="Proteomes" id="UP000694381"/>
    </source>
</evidence>
<dbReference type="AlphaFoldDB" id="A0A8C6QQ51"/>
<dbReference type="GO" id="GO:0030317">
    <property type="term" value="P:flagellated sperm motility"/>
    <property type="evidence" value="ECO:0007669"/>
    <property type="project" value="Ensembl"/>
</dbReference>
<dbReference type="OMA" id="IIHCKTN"/>
<keyword evidence="2" id="KW-1185">Reference proteome</keyword>
<proteinExistence type="predicted"/>
<dbReference type="GO" id="GO:0160111">
    <property type="term" value="C:axonemal A tubule inner sheath"/>
    <property type="evidence" value="ECO:0007669"/>
    <property type="project" value="Ensembl"/>
</dbReference>
<protein>
    <submittedName>
        <fullName evidence="1">Cilia and flagella associated protein 161</fullName>
    </submittedName>
</protein>
<name>A0A8C6QQ51_NANGA</name>